<dbReference type="Pfam" id="PF07510">
    <property type="entry name" value="GmrSD_C"/>
    <property type="match status" value="1"/>
</dbReference>
<dbReference type="PANTHER" id="PTHR35149:SF1">
    <property type="entry name" value="DUF5655 DOMAIN-CONTAINING PROTEIN"/>
    <property type="match status" value="1"/>
</dbReference>
<keyword evidence="4" id="KW-1185">Reference proteome</keyword>
<feature type="domain" description="GmrSD restriction endonucleases C-terminal" evidence="2">
    <location>
        <begin position="477"/>
        <end position="575"/>
    </location>
</feature>
<evidence type="ECO:0000259" key="1">
    <source>
        <dbReference type="Pfam" id="PF03235"/>
    </source>
</evidence>
<feature type="domain" description="GmrSD restriction endonucleases N-terminal" evidence="1">
    <location>
        <begin position="16"/>
        <end position="221"/>
    </location>
</feature>
<evidence type="ECO:0000313" key="4">
    <source>
        <dbReference type="Proteomes" id="UP001500748"/>
    </source>
</evidence>
<proteinExistence type="predicted"/>
<comment type="caution">
    <text evidence="3">The sequence shown here is derived from an EMBL/GenBank/DDBJ whole genome shotgun (WGS) entry which is preliminary data.</text>
</comment>
<name>A0ABP7GV88_9FLAO</name>
<dbReference type="InterPro" id="IPR011089">
    <property type="entry name" value="GmrSD_C"/>
</dbReference>
<evidence type="ECO:0000259" key="2">
    <source>
        <dbReference type="Pfam" id="PF07510"/>
    </source>
</evidence>
<protein>
    <submittedName>
        <fullName evidence="3">DUF262 domain-containing protein</fullName>
    </submittedName>
</protein>
<gene>
    <name evidence="3" type="ORF">GCM10022423_29690</name>
</gene>
<dbReference type="Proteomes" id="UP001500748">
    <property type="component" value="Unassembled WGS sequence"/>
</dbReference>
<sequence>MSSKLFTINRKTLSDFNNELFVIPAYQRPYSWGYNEITKLLSDLKENQHDKIYFIGNVIALSNNGKFDLVDGQQRFTTLWMLALYLSKSFTDTDIINFCCLNRKSRLIFAIRDKTNEYLQQLLIAQKQDNKSFWELQNLLPVVGVQDASLAQNQIIANNFRIIDQWIDENNIEKSFLEFIKTKLTFEFLIAPQGTDENKLFIQINTNGAQLQHYDILKSELINAIEEEERHGYSIKWDNCSGMFDRKGNYEQKVSLSISEKLVDILDSDEEKLFYKEQNNNANKKPTDTYQQIISFSTLLIHTLFIYIKNENDNLKLSLPKFFNTDKLLEVFNEFRYKVINANTEPRNKYAKDFIDCLVKIKEQLINSIIFSDLQDNDFALLSSLQNKQEEKEENDKNIEQLQRMLYHSNNDTIHYWLGIYLDQLLSSQVTNSIKILEKIDNIISIKGNTQATYQSYFKNPEDFLNQSLKPVLFDQPFIFKGFNRYWFYKLEYLLWKKDNNNSSKIISRTSVEHVLPQSQKTLYEEKEIDIDKLGNLILITVSENSGFSDKNVMEKNEYRKKLSNPPLKMTKLFDDLEKNNLIKESHDDNDYIKLIEVLKNHEDEMLKLLIDHYI</sequence>
<accession>A0ABP7GV88</accession>
<reference evidence="4" key="1">
    <citation type="journal article" date="2019" name="Int. J. Syst. Evol. Microbiol.">
        <title>The Global Catalogue of Microorganisms (GCM) 10K type strain sequencing project: providing services to taxonomists for standard genome sequencing and annotation.</title>
        <authorList>
            <consortium name="The Broad Institute Genomics Platform"/>
            <consortium name="The Broad Institute Genome Sequencing Center for Infectious Disease"/>
            <person name="Wu L."/>
            <person name="Ma J."/>
        </authorList>
    </citation>
    <scope>NUCLEOTIDE SEQUENCE [LARGE SCALE GENOMIC DNA]</scope>
    <source>
        <strain evidence="4">JCM 17337</strain>
    </source>
</reference>
<organism evidence="3 4">
    <name type="scientific">Flavobacterium ginsengiterrae</name>
    <dbReference type="NCBI Taxonomy" id="871695"/>
    <lineage>
        <taxon>Bacteria</taxon>
        <taxon>Pseudomonadati</taxon>
        <taxon>Bacteroidota</taxon>
        <taxon>Flavobacteriia</taxon>
        <taxon>Flavobacteriales</taxon>
        <taxon>Flavobacteriaceae</taxon>
        <taxon>Flavobacterium</taxon>
    </lineage>
</organism>
<evidence type="ECO:0000313" key="3">
    <source>
        <dbReference type="EMBL" id="GAA3773267.1"/>
    </source>
</evidence>
<dbReference type="PANTHER" id="PTHR35149">
    <property type="entry name" value="SLL5132 PROTEIN"/>
    <property type="match status" value="1"/>
</dbReference>
<dbReference type="EMBL" id="BAABDU010000004">
    <property type="protein sequence ID" value="GAA3773267.1"/>
    <property type="molecule type" value="Genomic_DNA"/>
</dbReference>
<dbReference type="RefSeq" id="WP_281234868.1">
    <property type="nucleotide sequence ID" value="NZ_BAABDU010000004.1"/>
</dbReference>
<dbReference type="InterPro" id="IPR004919">
    <property type="entry name" value="GmrSD_N"/>
</dbReference>
<dbReference type="Pfam" id="PF03235">
    <property type="entry name" value="GmrSD_N"/>
    <property type="match status" value="1"/>
</dbReference>